<dbReference type="PANTHER" id="PTHR24173:SF74">
    <property type="entry name" value="ANKYRIN REPEAT DOMAIN-CONTAINING PROTEIN 16"/>
    <property type="match status" value="1"/>
</dbReference>
<organism evidence="4 5">
    <name type="scientific">Panagrellus redivivus</name>
    <name type="common">Microworm</name>
    <dbReference type="NCBI Taxonomy" id="6233"/>
    <lineage>
        <taxon>Eukaryota</taxon>
        <taxon>Metazoa</taxon>
        <taxon>Ecdysozoa</taxon>
        <taxon>Nematoda</taxon>
        <taxon>Chromadorea</taxon>
        <taxon>Rhabditida</taxon>
        <taxon>Tylenchina</taxon>
        <taxon>Panagrolaimomorpha</taxon>
        <taxon>Panagrolaimoidea</taxon>
        <taxon>Panagrolaimidae</taxon>
        <taxon>Panagrellus</taxon>
    </lineage>
</organism>
<dbReference type="WBParaSite" id="Pan_g2147.t1">
    <property type="protein sequence ID" value="Pan_g2147.t1"/>
    <property type="gene ID" value="Pan_g2147"/>
</dbReference>
<reference evidence="4" key="1">
    <citation type="journal article" date="2013" name="Genetics">
        <title>The draft genome and transcriptome of Panagrellus redivivus are shaped by the harsh demands of a free-living lifestyle.</title>
        <authorList>
            <person name="Srinivasan J."/>
            <person name="Dillman A.R."/>
            <person name="Macchietto M.G."/>
            <person name="Heikkinen L."/>
            <person name="Lakso M."/>
            <person name="Fracchia K.M."/>
            <person name="Antoshechkin I."/>
            <person name="Mortazavi A."/>
            <person name="Wong G."/>
            <person name="Sternberg P.W."/>
        </authorList>
    </citation>
    <scope>NUCLEOTIDE SEQUENCE [LARGE SCALE GENOMIC DNA]</scope>
    <source>
        <strain evidence="4">MT8872</strain>
    </source>
</reference>
<evidence type="ECO:0000256" key="3">
    <source>
        <dbReference type="PROSITE-ProRule" id="PRU00023"/>
    </source>
</evidence>
<feature type="repeat" description="ANK" evidence="3">
    <location>
        <begin position="160"/>
        <end position="192"/>
    </location>
</feature>
<proteinExistence type="predicted"/>
<dbReference type="SUPFAM" id="SSF48403">
    <property type="entry name" value="Ankyrin repeat"/>
    <property type="match status" value="1"/>
</dbReference>
<dbReference type="Gene3D" id="1.25.40.20">
    <property type="entry name" value="Ankyrin repeat-containing domain"/>
    <property type="match status" value="3"/>
</dbReference>
<keyword evidence="2 3" id="KW-0040">ANK repeat</keyword>
<keyword evidence="4" id="KW-1185">Reference proteome</keyword>
<dbReference type="Pfam" id="PF12796">
    <property type="entry name" value="Ank_2"/>
    <property type="match status" value="3"/>
</dbReference>
<dbReference type="InterPro" id="IPR002110">
    <property type="entry name" value="Ankyrin_rpt"/>
</dbReference>
<dbReference type="AlphaFoldDB" id="A0A7E4ZWH3"/>
<feature type="repeat" description="ANK" evidence="3">
    <location>
        <begin position="293"/>
        <end position="325"/>
    </location>
</feature>
<dbReference type="Proteomes" id="UP000492821">
    <property type="component" value="Unassembled WGS sequence"/>
</dbReference>
<sequence>MSHKMETQWDAKLHNAAKDGDLYELQRILDSGRVHVDCADEIGVTALMRTAAGGFDDACIQGRMQVSPAGVAHGGTKVNLQPLHGNPQPLQGCQWLRRNQMQPPAYGPACILLIDEGADVNAATKPDGATALMFAAQGGYVEVVETLLKEGAKPSAKTKDGTTALLNASQAGHALICQRLLASGADPTHESLSDGANPIFLAAQNGFPEVLSVFAESGYPLNDAKRTSDGASPVWIASQVGQTETVEFLMEHGCRDVPRNDGSTGLFKAAQKGYEEIAQALVWHDSDLGLLGNGESALHAAALFGNTSIAKRLVEAGANPRLPNRHGETPIDLAQQMNYTDVVSLLRKWI</sequence>
<dbReference type="PROSITE" id="PS50297">
    <property type="entry name" value="ANK_REP_REGION"/>
    <property type="match status" value="3"/>
</dbReference>
<dbReference type="PROSITE" id="PS50088">
    <property type="entry name" value="ANK_REPEAT"/>
    <property type="match status" value="3"/>
</dbReference>
<accession>A0A7E4ZWH3</accession>
<evidence type="ECO:0000256" key="1">
    <source>
        <dbReference type="ARBA" id="ARBA00022737"/>
    </source>
</evidence>
<protein>
    <submittedName>
        <fullName evidence="5">ANK_REP_REGION domain-containing protein</fullName>
    </submittedName>
</protein>
<dbReference type="SMART" id="SM00248">
    <property type="entry name" value="ANK"/>
    <property type="match status" value="6"/>
</dbReference>
<reference evidence="5" key="2">
    <citation type="submission" date="2020-10" db="UniProtKB">
        <authorList>
            <consortium name="WormBaseParasite"/>
        </authorList>
    </citation>
    <scope>IDENTIFICATION</scope>
</reference>
<evidence type="ECO:0000313" key="5">
    <source>
        <dbReference type="WBParaSite" id="Pan_g2147.t1"/>
    </source>
</evidence>
<name>A0A7E4ZWH3_PANRE</name>
<dbReference type="InterPro" id="IPR036770">
    <property type="entry name" value="Ankyrin_rpt-contain_sf"/>
</dbReference>
<evidence type="ECO:0000256" key="2">
    <source>
        <dbReference type="ARBA" id="ARBA00023043"/>
    </source>
</evidence>
<feature type="repeat" description="ANK" evidence="3">
    <location>
        <begin position="127"/>
        <end position="159"/>
    </location>
</feature>
<keyword evidence="1" id="KW-0677">Repeat</keyword>
<dbReference type="PANTHER" id="PTHR24173">
    <property type="entry name" value="ANKYRIN REPEAT CONTAINING"/>
    <property type="match status" value="1"/>
</dbReference>
<evidence type="ECO:0000313" key="4">
    <source>
        <dbReference type="Proteomes" id="UP000492821"/>
    </source>
</evidence>